<dbReference type="CDD" id="cd06597">
    <property type="entry name" value="GH31_transferase_CtsY"/>
    <property type="match status" value="1"/>
</dbReference>
<dbReference type="InterPro" id="IPR013783">
    <property type="entry name" value="Ig-like_fold"/>
</dbReference>
<dbReference type="InterPro" id="IPR025887">
    <property type="entry name" value="Glyco_hydro_31_N_dom"/>
</dbReference>
<comment type="similarity">
    <text evidence="1 2">Belongs to the glycosyl hydrolase 31 family.</text>
</comment>
<dbReference type="GO" id="GO:0005975">
    <property type="term" value="P:carbohydrate metabolic process"/>
    <property type="evidence" value="ECO:0007669"/>
    <property type="project" value="InterPro"/>
</dbReference>
<evidence type="ECO:0000313" key="8">
    <source>
        <dbReference type="Proteomes" id="UP000284057"/>
    </source>
</evidence>
<keyword evidence="2 7" id="KW-0378">Hydrolase</keyword>
<dbReference type="InterPro" id="IPR017853">
    <property type="entry name" value="GH"/>
</dbReference>
<dbReference type="CDD" id="cd14752">
    <property type="entry name" value="GH31_N"/>
    <property type="match status" value="1"/>
</dbReference>
<keyword evidence="8" id="KW-1185">Reference proteome</keyword>
<feature type="domain" description="1,3-alpha-isomaltosidase-like N-terminal" evidence="6">
    <location>
        <begin position="8"/>
        <end position="111"/>
    </location>
</feature>
<evidence type="ECO:0000256" key="1">
    <source>
        <dbReference type="ARBA" id="ARBA00007806"/>
    </source>
</evidence>
<evidence type="ECO:0000256" key="2">
    <source>
        <dbReference type="RuleBase" id="RU361185"/>
    </source>
</evidence>
<dbReference type="InterPro" id="IPR000322">
    <property type="entry name" value="Glyco_hydro_31_TIM"/>
</dbReference>
<sequence>MIRHRPFGSEHPYAVTGDQRVPALPVAGESCELRVRASDAVVAVVCEWAGGDGPTETWPLLAPSSADSAGASADGGHLAAAQARSLADRSYWSVRTPPLAAGTTYRYRFVATTASGATRRTRWFSVAAGSWSSSGGRLDVAGDRLVPGSVEWLTGPEGPRRVRFALRLASDEHVVGFGERYDAVDQRGRTLDAVVFEQYKAQGAHGRTYLPMPFALVVGPSSSWGFHVRTARRTWYDVGATTPDRLVVEADLDGDDALSVGLYAGSPAEVVRQFVDEAGRPEVLPDWVFRLWASGNEWNTQARVMAEMDAHREHDIPVGALVIEAWSDESTFTAFRDAVYDVNEDGGPHRLSDFTFPADGAWPDPKGMVDELHARDVRVLLWQIPLLKMRPHPRGQLAADARAAVAGGFVVTEADGRPYRNRGWWFPLALMPDLASEKARTWWTSKRRYLVEEVGIDGFKTDGGEHAWGHDLVHGAGSVRGLAGNNRFPVEYARAYGDLLRSAGRAPVTFSRAGFTGSQAHGAFWAGDEDSTWDGFRSAVVAGVTAGACGIVYWGWDLAGFSGDVPDAELYLRAAAASAFMPIMQYHSEFNHHRLPLRDRTPWNVAERTGDPRVLPVFRRFAHLRERLVAYLSSSAASAVAGGAPLMRGLFFDHPGDESAWSVADRQFLLGDSLLVAPVLSPDASAWDVYLPSGSWVDVWTGEPVPGGQVVTRPVPIDEIPVYCRSSAWPSLRAAFTDLP</sequence>
<evidence type="ECO:0000259" key="3">
    <source>
        <dbReference type="Pfam" id="PF01055"/>
    </source>
</evidence>
<feature type="domain" description="Glycosyl hydrolase family 31 C-terminal" evidence="5">
    <location>
        <begin position="643"/>
        <end position="726"/>
    </location>
</feature>
<dbReference type="Pfam" id="PF13802">
    <property type="entry name" value="Gal_mutarotas_2"/>
    <property type="match status" value="1"/>
</dbReference>
<dbReference type="Gene3D" id="2.60.40.10">
    <property type="entry name" value="Immunoglobulins"/>
    <property type="match status" value="1"/>
</dbReference>
<accession>A0A418KRL2</accession>
<dbReference type="InterPro" id="IPR011013">
    <property type="entry name" value="Gal_mutarotase_sf_dom"/>
</dbReference>
<keyword evidence="2" id="KW-0326">Glycosidase</keyword>
<feature type="domain" description="Glycoside hydrolase family 31 N-terminal" evidence="4">
    <location>
        <begin position="154"/>
        <end position="237"/>
    </location>
</feature>
<proteinExistence type="inferred from homology"/>
<dbReference type="RefSeq" id="WP_119660147.1">
    <property type="nucleotide sequence ID" value="NZ_QUAL01000117.1"/>
</dbReference>
<dbReference type="InterPro" id="IPR048488">
    <property type="entry name" value="AIMA-like_N"/>
</dbReference>
<dbReference type="Pfam" id="PF21568">
    <property type="entry name" value="AIMA-like_N"/>
    <property type="match status" value="1"/>
</dbReference>
<dbReference type="InterPro" id="IPR013780">
    <property type="entry name" value="Glyco_hydro_b"/>
</dbReference>
<evidence type="ECO:0000313" key="7">
    <source>
        <dbReference type="EMBL" id="RIQ24357.1"/>
    </source>
</evidence>
<dbReference type="SUPFAM" id="SSF51445">
    <property type="entry name" value="(Trans)glycosidases"/>
    <property type="match status" value="1"/>
</dbReference>
<organism evidence="7 8">
    <name type="scientific">Jiangella rhizosphaerae</name>
    <dbReference type="NCBI Taxonomy" id="2293569"/>
    <lineage>
        <taxon>Bacteria</taxon>
        <taxon>Bacillati</taxon>
        <taxon>Actinomycetota</taxon>
        <taxon>Actinomycetes</taxon>
        <taxon>Jiangellales</taxon>
        <taxon>Jiangellaceae</taxon>
        <taxon>Jiangella</taxon>
    </lineage>
</organism>
<dbReference type="Proteomes" id="UP000284057">
    <property type="component" value="Unassembled WGS sequence"/>
</dbReference>
<evidence type="ECO:0000259" key="5">
    <source>
        <dbReference type="Pfam" id="PF21365"/>
    </source>
</evidence>
<dbReference type="PANTHER" id="PTHR43863:SF2">
    <property type="entry name" value="MALTASE-GLUCOAMYLASE"/>
    <property type="match status" value="1"/>
</dbReference>
<dbReference type="OrthoDB" id="176168at2"/>
<gene>
    <name evidence="7" type="ORF">DY240_12130</name>
</gene>
<dbReference type="GO" id="GO:0030246">
    <property type="term" value="F:carbohydrate binding"/>
    <property type="evidence" value="ECO:0007669"/>
    <property type="project" value="InterPro"/>
</dbReference>
<dbReference type="Pfam" id="PF01055">
    <property type="entry name" value="Glyco_hydro_31_2nd"/>
    <property type="match status" value="1"/>
</dbReference>
<dbReference type="Gene3D" id="2.60.40.1180">
    <property type="entry name" value="Golgi alpha-mannosidase II"/>
    <property type="match status" value="1"/>
</dbReference>
<dbReference type="InterPro" id="IPR048395">
    <property type="entry name" value="Glyco_hydro_31_C"/>
</dbReference>
<name>A0A418KRL2_9ACTN</name>
<dbReference type="GO" id="GO:0004553">
    <property type="term" value="F:hydrolase activity, hydrolyzing O-glycosyl compounds"/>
    <property type="evidence" value="ECO:0007669"/>
    <property type="project" value="InterPro"/>
</dbReference>
<evidence type="ECO:0000259" key="6">
    <source>
        <dbReference type="Pfam" id="PF21568"/>
    </source>
</evidence>
<feature type="domain" description="Glycoside hydrolase family 31 TIM barrel" evidence="3">
    <location>
        <begin position="281"/>
        <end position="632"/>
    </location>
</feature>
<comment type="caution">
    <text evidence="7">The sequence shown here is derived from an EMBL/GenBank/DDBJ whole genome shotgun (WGS) entry which is preliminary data.</text>
</comment>
<dbReference type="SUPFAM" id="SSF51011">
    <property type="entry name" value="Glycosyl hydrolase domain"/>
    <property type="match status" value="1"/>
</dbReference>
<dbReference type="EMBL" id="QUAL01000117">
    <property type="protein sequence ID" value="RIQ24357.1"/>
    <property type="molecule type" value="Genomic_DNA"/>
</dbReference>
<dbReference type="PANTHER" id="PTHR43863">
    <property type="entry name" value="HYDROLASE, PUTATIVE (AFU_ORTHOLOGUE AFUA_1G03140)-RELATED"/>
    <property type="match status" value="1"/>
</dbReference>
<dbReference type="InterPro" id="IPR051816">
    <property type="entry name" value="Glycosyl_Hydrolase_31"/>
</dbReference>
<evidence type="ECO:0000259" key="4">
    <source>
        <dbReference type="Pfam" id="PF13802"/>
    </source>
</evidence>
<dbReference type="SUPFAM" id="SSF74650">
    <property type="entry name" value="Galactose mutarotase-like"/>
    <property type="match status" value="1"/>
</dbReference>
<dbReference type="Pfam" id="PF21365">
    <property type="entry name" value="Glyco_hydro_31_3rd"/>
    <property type="match status" value="1"/>
</dbReference>
<protein>
    <submittedName>
        <fullName evidence="7">Glycoside hydrolase family 31</fullName>
    </submittedName>
</protein>
<dbReference type="AlphaFoldDB" id="A0A418KRL2"/>
<dbReference type="Gene3D" id="3.20.20.80">
    <property type="entry name" value="Glycosidases"/>
    <property type="match status" value="1"/>
</dbReference>
<dbReference type="Gene3D" id="2.60.40.1760">
    <property type="entry name" value="glycosyl hydrolase (family 31)"/>
    <property type="match status" value="1"/>
</dbReference>
<reference evidence="7 8" key="1">
    <citation type="submission" date="2018-09" db="EMBL/GenBank/DDBJ databases">
        <title>Isolation, diversity and antifungal activity of actinobacteria from wheat.</title>
        <authorList>
            <person name="Han C."/>
        </authorList>
    </citation>
    <scope>NUCLEOTIDE SEQUENCE [LARGE SCALE GENOMIC DNA]</scope>
    <source>
        <strain evidence="7 8">NEAU-YY265</strain>
    </source>
</reference>